<name>A0A494VSC2_9SPHI</name>
<dbReference type="InterPro" id="IPR012640">
    <property type="entry name" value="Membr_lipoprot_lipid_attach_CS"/>
</dbReference>
<keyword evidence="2 3" id="KW-0732">Signal</keyword>
<evidence type="ECO:0000313" key="5">
    <source>
        <dbReference type="Proteomes" id="UP000270046"/>
    </source>
</evidence>
<dbReference type="EMBL" id="CP032869">
    <property type="protein sequence ID" value="AYL98506.1"/>
    <property type="molecule type" value="Genomic_DNA"/>
</dbReference>
<feature type="signal peptide" evidence="3">
    <location>
        <begin position="1"/>
        <end position="21"/>
    </location>
</feature>
<evidence type="ECO:0000256" key="2">
    <source>
        <dbReference type="ARBA" id="ARBA00022729"/>
    </source>
</evidence>
<protein>
    <recommendedName>
        <fullName evidence="1">Type IV secretion system putative lipoprotein virB7</fullName>
    </recommendedName>
</protein>
<dbReference type="PROSITE" id="PS51257">
    <property type="entry name" value="PROKAR_LIPOPROTEIN"/>
    <property type="match status" value="1"/>
</dbReference>
<dbReference type="RefSeq" id="WP_119406779.1">
    <property type="nucleotide sequence ID" value="NZ_CP032869.1"/>
</dbReference>
<dbReference type="KEGG" id="muh:HYN43_025915"/>
<dbReference type="AlphaFoldDB" id="A0A494VSC2"/>
<reference evidence="4 5" key="1">
    <citation type="submission" date="2018-10" db="EMBL/GenBank/DDBJ databases">
        <title>Genome sequencing of Mucilaginibacter sp. HYN0043.</title>
        <authorList>
            <person name="Kim M."/>
            <person name="Yi H."/>
        </authorList>
    </citation>
    <scope>NUCLEOTIDE SEQUENCE [LARGE SCALE GENOMIC DNA]</scope>
    <source>
        <strain evidence="4 5">HYN0043</strain>
    </source>
</reference>
<sequence length="140" mass="15718">MKYFFAFLLMVMLAGCASDTAATKVDISLINNKKSLQITGFDAAIINDIDRDSSAQAWQTLMAVYRMPADTDLKNLQPVQPGHYTVNNNVVVFTPDTAFATQQTYFLRYYNFEAGTTLTNLIKSRSKPGALHYTDLIFKQ</sequence>
<organism evidence="4 5">
    <name type="scientific">Mucilaginibacter celer</name>
    <dbReference type="NCBI Taxonomy" id="2305508"/>
    <lineage>
        <taxon>Bacteria</taxon>
        <taxon>Pseudomonadati</taxon>
        <taxon>Bacteroidota</taxon>
        <taxon>Sphingobacteriia</taxon>
        <taxon>Sphingobacteriales</taxon>
        <taxon>Sphingobacteriaceae</taxon>
        <taxon>Mucilaginibacter</taxon>
    </lineage>
</organism>
<accession>A0A494VSC2</accession>
<proteinExistence type="predicted"/>
<feature type="chain" id="PRO_5019840318" description="Type IV secretion system putative lipoprotein virB7" evidence="3">
    <location>
        <begin position="22"/>
        <end position="140"/>
    </location>
</feature>
<dbReference type="Proteomes" id="UP000270046">
    <property type="component" value="Chromosome"/>
</dbReference>
<keyword evidence="5" id="KW-1185">Reference proteome</keyword>
<evidence type="ECO:0000313" key="4">
    <source>
        <dbReference type="EMBL" id="AYL98506.1"/>
    </source>
</evidence>
<evidence type="ECO:0000256" key="3">
    <source>
        <dbReference type="SAM" id="SignalP"/>
    </source>
</evidence>
<evidence type="ECO:0000256" key="1">
    <source>
        <dbReference type="ARBA" id="ARBA00017922"/>
    </source>
</evidence>
<gene>
    <name evidence="4" type="ORF">HYN43_025915</name>
</gene>
<dbReference type="OrthoDB" id="794736at2"/>
<dbReference type="Pfam" id="PF08139">
    <property type="entry name" value="LPAM_1"/>
    <property type="match status" value="1"/>
</dbReference>